<dbReference type="Pfam" id="PF02911">
    <property type="entry name" value="Formyl_trans_C"/>
    <property type="match status" value="1"/>
</dbReference>
<dbReference type="NCBIfam" id="TIGR00460">
    <property type="entry name" value="fmt"/>
    <property type="match status" value="1"/>
</dbReference>
<name>A0AA48HL72_9ALTE</name>
<reference evidence="11" key="1">
    <citation type="submission" date="2023-01" db="EMBL/GenBank/DDBJ databases">
        <title>Complete genome sequence of Planctobacterium marinum strain Dej080120_11.</title>
        <authorList>
            <person name="Ueki S."/>
            <person name="Maruyama F."/>
        </authorList>
    </citation>
    <scope>NUCLEOTIDE SEQUENCE</scope>
    <source>
        <strain evidence="11">Dej080120_11</strain>
    </source>
</reference>
<evidence type="ECO:0000256" key="5">
    <source>
        <dbReference type="ARBA" id="ARBA00022679"/>
    </source>
</evidence>
<gene>
    <name evidence="8 11" type="primary">fmt</name>
    <name evidence="11" type="ORF">MACH26_00180</name>
</gene>
<evidence type="ECO:0000256" key="1">
    <source>
        <dbReference type="ARBA" id="ARBA00002606"/>
    </source>
</evidence>
<dbReference type="InterPro" id="IPR005794">
    <property type="entry name" value="Fmt"/>
</dbReference>
<keyword evidence="12" id="KW-1185">Reference proteome</keyword>
<dbReference type="FunFam" id="3.40.50.170:FF:000003">
    <property type="entry name" value="Methionyl-tRNA formyltransferase"/>
    <property type="match status" value="1"/>
</dbReference>
<evidence type="ECO:0000259" key="9">
    <source>
        <dbReference type="Pfam" id="PF00551"/>
    </source>
</evidence>
<dbReference type="GO" id="GO:0004479">
    <property type="term" value="F:methionyl-tRNA formyltransferase activity"/>
    <property type="evidence" value="ECO:0007669"/>
    <property type="project" value="UniProtKB-UniRule"/>
</dbReference>
<feature type="domain" description="Formyl transferase C-terminal" evidence="10">
    <location>
        <begin position="210"/>
        <end position="306"/>
    </location>
</feature>
<feature type="binding site" evidence="8">
    <location>
        <begin position="118"/>
        <end position="121"/>
    </location>
    <ligand>
        <name>(6S)-5,6,7,8-tetrahydrofolate</name>
        <dbReference type="ChEBI" id="CHEBI:57453"/>
    </ligand>
</feature>
<sequence length="321" mass="35112">MSQSTIKRKLKIVFAGTPDFAAKHLQALLESEHQVVAVYTQPDRPAGRGKKLQASPVKQLALENNLSVYQPATLKAEDAQTELREIEFDIMVVVAYGLILPKAVLDIPELGCINVHGSLLPKWRGAAPIQRAIWAGDEITGVTIMNMDVGLDTGDMLLTSELAIEASDTSASLYEKLAISGPTTLVEALNNIEQLIPEKQDEQLATYAHKLEKSEGLIDWSEDGQQLERNIRAFNPWPGTWFELDEQNIKVWQSHCLNEDSGKAPGTVLAADKNGIQVQTGNGVLNLLQLQIPGKKAQPVADILNARPEWFTPGKCLGAAH</sequence>
<dbReference type="InterPro" id="IPR041711">
    <property type="entry name" value="Met-tRNA-FMT_N"/>
</dbReference>
<dbReference type="PANTHER" id="PTHR11138">
    <property type="entry name" value="METHIONYL-TRNA FORMYLTRANSFERASE"/>
    <property type="match status" value="1"/>
</dbReference>
<dbReference type="EMBL" id="AP027272">
    <property type="protein sequence ID" value="BDX04497.1"/>
    <property type="molecule type" value="Genomic_DNA"/>
</dbReference>
<evidence type="ECO:0000256" key="4">
    <source>
        <dbReference type="ARBA" id="ARBA00016014"/>
    </source>
</evidence>
<dbReference type="HAMAP" id="MF_00182">
    <property type="entry name" value="Formyl_trans"/>
    <property type="match status" value="1"/>
</dbReference>
<comment type="similarity">
    <text evidence="2 8">Belongs to the Fmt family.</text>
</comment>
<dbReference type="Gene3D" id="3.40.50.170">
    <property type="entry name" value="Formyl transferase, N-terminal domain"/>
    <property type="match status" value="1"/>
</dbReference>
<dbReference type="InterPro" id="IPR036477">
    <property type="entry name" value="Formyl_transf_N_sf"/>
</dbReference>
<evidence type="ECO:0000313" key="12">
    <source>
        <dbReference type="Proteomes" id="UP001333710"/>
    </source>
</evidence>
<evidence type="ECO:0000256" key="3">
    <source>
        <dbReference type="ARBA" id="ARBA00012261"/>
    </source>
</evidence>
<dbReference type="Gene3D" id="3.10.25.10">
    <property type="entry name" value="Formyl transferase, C-terminal domain"/>
    <property type="match status" value="1"/>
</dbReference>
<dbReference type="InterPro" id="IPR002376">
    <property type="entry name" value="Formyl_transf_N"/>
</dbReference>
<comment type="catalytic activity">
    <reaction evidence="7 8">
        <text>L-methionyl-tRNA(fMet) + (6R)-10-formyltetrahydrofolate = N-formyl-L-methionyl-tRNA(fMet) + (6S)-5,6,7,8-tetrahydrofolate + H(+)</text>
        <dbReference type="Rhea" id="RHEA:24380"/>
        <dbReference type="Rhea" id="RHEA-COMP:9952"/>
        <dbReference type="Rhea" id="RHEA-COMP:9953"/>
        <dbReference type="ChEBI" id="CHEBI:15378"/>
        <dbReference type="ChEBI" id="CHEBI:57453"/>
        <dbReference type="ChEBI" id="CHEBI:78530"/>
        <dbReference type="ChEBI" id="CHEBI:78844"/>
        <dbReference type="ChEBI" id="CHEBI:195366"/>
        <dbReference type="EC" id="2.1.2.9"/>
    </reaction>
</comment>
<dbReference type="InterPro" id="IPR005793">
    <property type="entry name" value="Formyl_trans_C"/>
</dbReference>
<dbReference type="Pfam" id="PF00551">
    <property type="entry name" value="Formyl_trans_N"/>
    <property type="match status" value="1"/>
</dbReference>
<dbReference type="InterPro" id="IPR011034">
    <property type="entry name" value="Formyl_transferase-like_C_sf"/>
</dbReference>
<dbReference type="KEGG" id="pmaw:MACH26_00180"/>
<dbReference type="CDD" id="cd08646">
    <property type="entry name" value="FMT_core_Met-tRNA-FMT_N"/>
    <property type="match status" value="1"/>
</dbReference>
<protein>
    <recommendedName>
        <fullName evidence="4 8">Methionyl-tRNA formyltransferase</fullName>
        <ecNumber evidence="3 8">2.1.2.9</ecNumber>
    </recommendedName>
</protein>
<dbReference type="Proteomes" id="UP001333710">
    <property type="component" value="Chromosome"/>
</dbReference>
<dbReference type="InterPro" id="IPR044135">
    <property type="entry name" value="Met-tRNA-FMT_C"/>
</dbReference>
<dbReference type="SUPFAM" id="SSF53328">
    <property type="entry name" value="Formyltransferase"/>
    <property type="match status" value="1"/>
</dbReference>
<evidence type="ECO:0000256" key="6">
    <source>
        <dbReference type="ARBA" id="ARBA00022917"/>
    </source>
</evidence>
<organism evidence="11 12">
    <name type="scientific">Planctobacterium marinum</name>
    <dbReference type="NCBI Taxonomy" id="1631968"/>
    <lineage>
        <taxon>Bacteria</taxon>
        <taxon>Pseudomonadati</taxon>
        <taxon>Pseudomonadota</taxon>
        <taxon>Gammaproteobacteria</taxon>
        <taxon>Alteromonadales</taxon>
        <taxon>Alteromonadaceae</taxon>
        <taxon>Planctobacterium</taxon>
    </lineage>
</organism>
<proteinExistence type="inferred from homology"/>
<evidence type="ECO:0000259" key="10">
    <source>
        <dbReference type="Pfam" id="PF02911"/>
    </source>
</evidence>
<dbReference type="InterPro" id="IPR037022">
    <property type="entry name" value="Formyl_trans_C_sf"/>
</dbReference>
<dbReference type="PANTHER" id="PTHR11138:SF5">
    <property type="entry name" value="METHIONYL-TRNA FORMYLTRANSFERASE, MITOCHONDRIAL"/>
    <property type="match status" value="1"/>
</dbReference>
<dbReference type="FunFam" id="3.40.50.12230:FF:000001">
    <property type="entry name" value="Methionyl-tRNA formyltransferase"/>
    <property type="match status" value="1"/>
</dbReference>
<dbReference type="SUPFAM" id="SSF50486">
    <property type="entry name" value="FMT C-terminal domain-like"/>
    <property type="match status" value="1"/>
</dbReference>
<dbReference type="AlphaFoldDB" id="A0AA48HL72"/>
<evidence type="ECO:0000256" key="7">
    <source>
        <dbReference type="ARBA" id="ARBA00048558"/>
    </source>
</evidence>
<keyword evidence="5 8" id="KW-0808">Transferase</keyword>
<feature type="domain" description="Formyl transferase N-terminal" evidence="9">
    <location>
        <begin position="11"/>
        <end position="189"/>
    </location>
</feature>
<dbReference type="GO" id="GO:0005829">
    <property type="term" value="C:cytosol"/>
    <property type="evidence" value="ECO:0007669"/>
    <property type="project" value="TreeGrafter"/>
</dbReference>
<evidence type="ECO:0000256" key="8">
    <source>
        <dbReference type="HAMAP-Rule" id="MF_00182"/>
    </source>
</evidence>
<evidence type="ECO:0000313" key="11">
    <source>
        <dbReference type="EMBL" id="BDX04497.1"/>
    </source>
</evidence>
<dbReference type="CDD" id="cd08704">
    <property type="entry name" value="Met_tRNA_FMT_C"/>
    <property type="match status" value="1"/>
</dbReference>
<comment type="function">
    <text evidence="1 8">Attaches a formyl group to the free amino group of methionyl-tRNA(fMet). The formyl group appears to play a dual role in the initiator identity of N-formylmethionyl-tRNA by promoting its recognition by IF2 and preventing the misappropriation of this tRNA by the elongation apparatus.</text>
</comment>
<evidence type="ECO:0000256" key="2">
    <source>
        <dbReference type="ARBA" id="ARBA00010699"/>
    </source>
</evidence>
<accession>A0AA48HL72</accession>
<dbReference type="EC" id="2.1.2.9" evidence="3 8"/>
<keyword evidence="6 8" id="KW-0648">Protein biosynthesis</keyword>